<dbReference type="Gene3D" id="3.40.390.10">
    <property type="entry name" value="Collagenase (Catalytic Domain)"/>
    <property type="match status" value="1"/>
</dbReference>
<evidence type="ECO:0000256" key="2">
    <source>
        <dbReference type="SAM" id="MobiDB-lite"/>
    </source>
</evidence>
<gene>
    <name evidence="4" type="ORF">HJC23_002706</name>
</gene>
<feature type="compositionally biased region" description="Polar residues" evidence="2">
    <location>
        <begin position="199"/>
        <end position="214"/>
    </location>
</feature>
<feature type="region of interest" description="Disordered" evidence="2">
    <location>
        <begin position="163"/>
        <end position="240"/>
    </location>
</feature>
<feature type="non-terminal residue" evidence="4">
    <location>
        <position position="1"/>
    </location>
</feature>
<comment type="caution">
    <text evidence="4">The sequence shown here is derived from an EMBL/GenBank/DDBJ whole genome shotgun (WGS) entry which is preliminary data.</text>
</comment>
<feature type="transmembrane region" description="Helical" evidence="3">
    <location>
        <begin position="339"/>
        <end position="360"/>
    </location>
</feature>
<sequence length="645" mass="72575">TESHLKICCQIRPLGLYNNDKNITISSSKNCSQTSDYAGFQYVPILVRDAIEANLFKVPFDSINGLATPPRSSGISNSRAPTLAWLPHPTALYIKHISWSQLTLKFPPPTTAMPSSNKDSACKRDSDNNDTAADEELARELQDQFRRELEQYASESTWNEIHNIFTPGSDRSSGNGAPSRTNRADTDNIPIVDGILEDCNSSHNDTNNVANTPPTKKRISRQDQSFSTQSTSPATSLDEAPLESFSVDKFIEVAIDLEREEELARQQRKDEELARRLEKEMRDDALAQQLCVGNTFDSTTVMQEESDEELARRLQRESQEEEERRLRGLPADRTCKQKIIYYGVRITSVVLVVGVTYLVVIGMFGRNANSGLDPASWVPGWPEGDPSHGSVGENSAWDTNGKYSGLTLQVLNNLDESSDWIQYFQTALSDWDNGTPDAVNLYLRTTSYDPDCRAVRKAMKVCNGNYGPTDWRGINQILLQDDFIITSLAKMNDYYLEGTNMAQKQYTMCHEMGHGLGLGHTDENFYNRDLGNCMDYTERPQNNMHPDESNFKTLEQLYGNVDGTSVRPSNRRIAERQTAPTLADDRLTDDEFEIYSNFLSEPMQVGDEVSNSDGYRVLRKSESIEYHVRDLGNGYSIRTSVLLAI</sequence>
<proteinExistence type="predicted"/>
<dbReference type="AlphaFoldDB" id="A0ABD3PDI5"/>
<protein>
    <recommendedName>
        <fullName evidence="6">Peptidase M10 metallopeptidase domain-containing protein</fullName>
    </recommendedName>
</protein>
<keyword evidence="3" id="KW-1133">Transmembrane helix</keyword>
<feature type="region of interest" description="Disordered" evidence="2">
    <location>
        <begin position="110"/>
        <end position="134"/>
    </location>
</feature>
<dbReference type="SUPFAM" id="SSF55486">
    <property type="entry name" value="Metalloproteases ('zincins'), catalytic domain"/>
    <property type="match status" value="1"/>
</dbReference>
<reference evidence="4 5" key="1">
    <citation type="journal article" date="2020" name="G3 (Bethesda)">
        <title>Improved Reference Genome for Cyclotella cryptica CCMP332, a Model for Cell Wall Morphogenesis, Salinity Adaptation, and Lipid Production in Diatoms (Bacillariophyta).</title>
        <authorList>
            <person name="Roberts W.R."/>
            <person name="Downey K.M."/>
            <person name="Ruck E.C."/>
            <person name="Traller J.C."/>
            <person name="Alverson A.J."/>
        </authorList>
    </citation>
    <scope>NUCLEOTIDE SEQUENCE [LARGE SCALE GENOMIC DNA]</scope>
    <source>
        <strain evidence="4 5">CCMP332</strain>
    </source>
</reference>
<evidence type="ECO:0000313" key="5">
    <source>
        <dbReference type="Proteomes" id="UP001516023"/>
    </source>
</evidence>
<evidence type="ECO:0000256" key="3">
    <source>
        <dbReference type="SAM" id="Phobius"/>
    </source>
</evidence>
<dbReference type="InterPro" id="IPR024079">
    <property type="entry name" value="MetalloPept_cat_dom_sf"/>
</dbReference>
<accession>A0ABD3PDI5</accession>
<evidence type="ECO:0008006" key="6">
    <source>
        <dbReference type="Google" id="ProtNLM"/>
    </source>
</evidence>
<keyword evidence="3" id="KW-0472">Membrane</keyword>
<feature type="compositionally biased region" description="Polar residues" evidence="2">
    <location>
        <begin position="222"/>
        <end position="235"/>
    </location>
</feature>
<evidence type="ECO:0000313" key="4">
    <source>
        <dbReference type="EMBL" id="KAL3785251.1"/>
    </source>
</evidence>
<dbReference type="EMBL" id="JABMIG020000218">
    <property type="protein sequence ID" value="KAL3785251.1"/>
    <property type="molecule type" value="Genomic_DNA"/>
</dbReference>
<organism evidence="4 5">
    <name type="scientific">Cyclotella cryptica</name>
    <dbReference type="NCBI Taxonomy" id="29204"/>
    <lineage>
        <taxon>Eukaryota</taxon>
        <taxon>Sar</taxon>
        <taxon>Stramenopiles</taxon>
        <taxon>Ochrophyta</taxon>
        <taxon>Bacillariophyta</taxon>
        <taxon>Coscinodiscophyceae</taxon>
        <taxon>Thalassiosirophycidae</taxon>
        <taxon>Stephanodiscales</taxon>
        <taxon>Stephanodiscaceae</taxon>
        <taxon>Cyclotella</taxon>
    </lineage>
</organism>
<name>A0ABD3PDI5_9STRA</name>
<feature type="compositionally biased region" description="Polar residues" evidence="2">
    <location>
        <begin position="169"/>
        <end position="181"/>
    </location>
</feature>
<dbReference type="Proteomes" id="UP001516023">
    <property type="component" value="Unassembled WGS sequence"/>
</dbReference>
<keyword evidence="3" id="KW-0812">Transmembrane</keyword>
<keyword evidence="5" id="KW-1185">Reference proteome</keyword>
<feature type="coiled-coil region" evidence="1">
    <location>
        <begin position="254"/>
        <end position="324"/>
    </location>
</feature>
<evidence type="ECO:0000256" key="1">
    <source>
        <dbReference type="SAM" id="Coils"/>
    </source>
</evidence>
<keyword evidence="1" id="KW-0175">Coiled coil</keyword>